<reference evidence="2" key="1">
    <citation type="submission" date="2023-03" db="EMBL/GenBank/DDBJ databases">
        <title>Massive genome expansion in bonnet fungi (Mycena s.s.) driven by repeated elements and novel gene families across ecological guilds.</title>
        <authorList>
            <consortium name="Lawrence Berkeley National Laboratory"/>
            <person name="Harder C.B."/>
            <person name="Miyauchi S."/>
            <person name="Viragh M."/>
            <person name="Kuo A."/>
            <person name="Thoen E."/>
            <person name="Andreopoulos B."/>
            <person name="Lu D."/>
            <person name="Skrede I."/>
            <person name="Drula E."/>
            <person name="Henrissat B."/>
            <person name="Morin E."/>
            <person name="Kohler A."/>
            <person name="Barry K."/>
            <person name="LaButti K."/>
            <person name="Morin E."/>
            <person name="Salamov A."/>
            <person name="Lipzen A."/>
            <person name="Mereny Z."/>
            <person name="Hegedus B."/>
            <person name="Baldrian P."/>
            <person name="Stursova M."/>
            <person name="Weitz H."/>
            <person name="Taylor A."/>
            <person name="Grigoriev I.V."/>
            <person name="Nagy L.G."/>
            <person name="Martin F."/>
            <person name="Kauserud H."/>
        </authorList>
    </citation>
    <scope>NUCLEOTIDE SEQUENCE</scope>
    <source>
        <strain evidence="2">CBHHK200</strain>
    </source>
</reference>
<feature type="transmembrane region" description="Helical" evidence="1">
    <location>
        <begin position="101"/>
        <end position="120"/>
    </location>
</feature>
<organism evidence="2 3">
    <name type="scientific">Mycena alexandri</name>
    <dbReference type="NCBI Taxonomy" id="1745969"/>
    <lineage>
        <taxon>Eukaryota</taxon>
        <taxon>Fungi</taxon>
        <taxon>Dikarya</taxon>
        <taxon>Basidiomycota</taxon>
        <taxon>Agaricomycotina</taxon>
        <taxon>Agaricomycetes</taxon>
        <taxon>Agaricomycetidae</taxon>
        <taxon>Agaricales</taxon>
        <taxon>Marasmiineae</taxon>
        <taxon>Mycenaceae</taxon>
        <taxon>Mycena</taxon>
    </lineage>
</organism>
<dbReference type="AlphaFoldDB" id="A0AAD6WWR2"/>
<gene>
    <name evidence="2" type="ORF">C8F04DRAFT_1303413</name>
</gene>
<dbReference type="EMBL" id="JARJCM010000177">
    <property type="protein sequence ID" value="KAJ7023979.1"/>
    <property type="molecule type" value="Genomic_DNA"/>
</dbReference>
<accession>A0AAD6WWR2</accession>
<comment type="caution">
    <text evidence="2">The sequence shown here is derived from an EMBL/GenBank/DDBJ whole genome shotgun (WGS) entry which is preliminary data.</text>
</comment>
<protein>
    <submittedName>
        <fullName evidence="2">Uncharacterized protein</fullName>
    </submittedName>
</protein>
<feature type="transmembrane region" description="Helical" evidence="1">
    <location>
        <begin position="55"/>
        <end position="81"/>
    </location>
</feature>
<evidence type="ECO:0000313" key="3">
    <source>
        <dbReference type="Proteomes" id="UP001218188"/>
    </source>
</evidence>
<sequence length="269" mass="28801">MSVLLTRSFTAHFVLRHEEVIDAIGAAGNTVYITSNMIADSVFIFRCYSIWNRRLAIIVFPALLVLVAAGLGCAELMLLILYLSQRTTSALNTLNVVGLKLFITSITVSLLTTVVLMALTMGRIWSLARAARVVMGQKAAGTYYTVCAMILESGALYVVFGTGYVAIGFKLAMVGILPGVVLAQVVVSTPTFLHRPFTGCVFLQGIAPTIIAVRVGLGCSVEDVNSFVVPPRAAQRPFAAKMQTVSDESLGKHVLYIHATENEAAGQIG</sequence>
<keyword evidence="1" id="KW-0472">Membrane</keyword>
<dbReference type="Proteomes" id="UP001218188">
    <property type="component" value="Unassembled WGS sequence"/>
</dbReference>
<keyword evidence="1" id="KW-1133">Transmembrane helix</keyword>
<proteinExistence type="predicted"/>
<evidence type="ECO:0000313" key="2">
    <source>
        <dbReference type="EMBL" id="KAJ7023979.1"/>
    </source>
</evidence>
<feature type="transmembrane region" description="Helical" evidence="1">
    <location>
        <begin position="166"/>
        <end position="187"/>
    </location>
</feature>
<feature type="transmembrane region" description="Helical" evidence="1">
    <location>
        <begin position="141"/>
        <end position="160"/>
    </location>
</feature>
<keyword evidence="3" id="KW-1185">Reference proteome</keyword>
<keyword evidence="1" id="KW-0812">Transmembrane</keyword>
<name>A0AAD6WWR2_9AGAR</name>
<evidence type="ECO:0000256" key="1">
    <source>
        <dbReference type="SAM" id="Phobius"/>
    </source>
</evidence>